<dbReference type="PANTHER" id="PTHR35526">
    <property type="entry name" value="ANTI-SIGMA-F FACTOR RSBW-RELATED"/>
    <property type="match status" value="1"/>
</dbReference>
<dbReference type="RefSeq" id="WP_358348396.1">
    <property type="nucleotide sequence ID" value="NZ_JBEZFP010000005.1"/>
</dbReference>
<comment type="caution">
    <text evidence="3">The sequence shown here is derived from an EMBL/GenBank/DDBJ whole genome shotgun (WGS) entry which is preliminary data.</text>
</comment>
<evidence type="ECO:0000313" key="3">
    <source>
        <dbReference type="EMBL" id="MEU8132490.1"/>
    </source>
</evidence>
<dbReference type="GO" id="GO:0005524">
    <property type="term" value="F:ATP binding"/>
    <property type="evidence" value="ECO:0007669"/>
    <property type="project" value="UniProtKB-KW"/>
</dbReference>
<keyword evidence="1" id="KW-0723">Serine/threonine-protein kinase</keyword>
<protein>
    <submittedName>
        <fullName evidence="3">ATP-binding protein</fullName>
    </submittedName>
</protein>
<dbReference type="Pfam" id="PF13581">
    <property type="entry name" value="HATPase_c_2"/>
    <property type="match status" value="1"/>
</dbReference>
<keyword evidence="1" id="KW-0808">Transferase</keyword>
<keyword evidence="3" id="KW-0547">Nucleotide-binding</keyword>
<reference evidence="3 4" key="1">
    <citation type="submission" date="2024-06" db="EMBL/GenBank/DDBJ databases">
        <title>The Natural Products Discovery Center: Release of the First 8490 Sequenced Strains for Exploring Actinobacteria Biosynthetic Diversity.</title>
        <authorList>
            <person name="Kalkreuter E."/>
            <person name="Kautsar S.A."/>
            <person name="Yang D."/>
            <person name="Bader C.D."/>
            <person name="Teijaro C.N."/>
            <person name="Fluegel L."/>
            <person name="Davis C.M."/>
            <person name="Simpson J.R."/>
            <person name="Lauterbach L."/>
            <person name="Steele A.D."/>
            <person name="Gui C."/>
            <person name="Meng S."/>
            <person name="Li G."/>
            <person name="Viehrig K."/>
            <person name="Ye F."/>
            <person name="Su P."/>
            <person name="Kiefer A.F."/>
            <person name="Nichols A."/>
            <person name="Cepeda A.J."/>
            <person name="Yan W."/>
            <person name="Fan B."/>
            <person name="Jiang Y."/>
            <person name="Adhikari A."/>
            <person name="Zheng C.-J."/>
            <person name="Schuster L."/>
            <person name="Cowan T.M."/>
            <person name="Smanski M.J."/>
            <person name="Chevrette M.G."/>
            <person name="De Carvalho L.P.S."/>
            <person name="Shen B."/>
        </authorList>
    </citation>
    <scope>NUCLEOTIDE SEQUENCE [LARGE SCALE GENOMIC DNA]</scope>
    <source>
        <strain evidence="3 4">NPDC048946</strain>
    </source>
</reference>
<feature type="domain" description="Histidine kinase/HSP90-like ATPase" evidence="2">
    <location>
        <begin position="16"/>
        <end position="116"/>
    </location>
</feature>
<evidence type="ECO:0000259" key="2">
    <source>
        <dbReference type="Pfam" id="PF13581"/>
    </source>
</evidence>
<dbReference type="InterPro" id="IPR050267">
    <property type="entry name" value="Anti-sigma-factor_SerPK"/>
</dbReference>
<sequence length="132" mass="14378">MHPRQTAIYCRLAHTLPAEPIAAREARSHVRQFLTCHGLADLADDATLLASELVSNALRHACGKPELRISLSSDVLRLEVVDGGPGFPSPRTAEDGDTDGRGLWLVDRMAAHWGFNRANSIKSVWCELAIPA</sequence>
<name>A0ABV3D9S7_9ACTN</name>
<evidence type="ECO:0000313" key="4">
    <source>
        <dbReference type="Proteomes" id="UP001551482"/>
    </source>
</evidence>
<dbReference type="Proteomes" id="UP001551482">
    <property type="component" value="Unassembled WGS sequence"/>
</dbReference>
<keyword evidence="4" id="KW-1185">Reference proteome</keyword>
<dbReference type="Gene3D" id="3.30.565.10">
    <property type="entry name" value="Histidine kinase-like ATPase, C-terminal domain"/>
    <property type="match status" value="1"/>
</dbReference>
<dbReference type="EMBL" id="JBEZFP010000005">
    <property type="protein sequence ID" value="MEU8132490.1"/>
    <property type="molecule type" value="Genomic_DNA"/>
</dbReference>
<gene>
    <name evidence="3" type="ORF">AB0C36_03190</name>
</gene>
<organism evidence="3 4">
    <name type="scientific">Streptodolium elevatio</name>
    <dbReference type="NCBI Taxonomy" id="3157996"/>
    <lineage>
        <taxon>Bacteria</taxon>
        <taxon>Bacillati</taxon>
        <taxon>Actinomycetota</taxon>
        <taxon>Actinomycetes</taxon>
        <taxon>Kitasatosporales</taxon>
        <taxon>Streptomycetaceae</taxon>
        <taxon>Streptodolium</taxon>
    </lineage>
</organism>
<keyword evidence="1" id="KW-0418">Kinase</keyword>
<accession>A0ABV3D9S7</accession>
<keyword evidence="3" id="KW-0067">ATP-binding</keyword>
<evidence type="ECO:0000256" key="1">
    <source>
        <dbReference type="ARBA" id="ARBA00022527"/>
    </source>
</evidence>
<dbReference type="CDD" id="cd16936">
    <property type="entry name" value="HATPase_RsbW-like"/>
    <property type="match status" value="1"/>
</dbReference>
<proteinExistence type="predicted"/>
<dbReference type="PANTHER" id="PTHR35526:SF3">
    <property type="entry name" value="ANTI-SIGMA-F FACTOR RSBW"/>
    <property type="match status" value="1"/>
</dbReference>
<dbReference type="InterPro" id="IPR036890">
    <property type="entry name" value="HATPase_C_sf"/>
</dbReference>
<dbReference type="SUPFAM" id="SSF55874">
    <property type="entry name" value="ATPase domain of HSP90 chaperone/DNA topoisomerase II/histidine kinase"/>
    <property type="match status" value="1"/>
</dbReference>
<dbReference type="InterPro" id="IPR003594">
    <property type="entry name" value="HATPase_dom"/>
</dbReference>